<dbReference type="InterPro" id="IPR000757">
    <property type="entry name" value="Beta-glucanase-like"/>
</dbReference>
<dbReference type="InterPro" id="IPR013320">
    <property type="entry name" value="ConA-like_dom_sf"/>
</dbReference>
<dbReference type="Gene3D" id="2.60.120.200">
    <property type="match status" value="1"/>
</dbReference>
<dbReference type="PANTHER" id="PTHR38121">
    <property type="entry name" value="GH16 DOMAIN-CONTAINING PROTEIN"/>
    <property type="match status" value="1"/>
</dbReference>
<feature type="transmembrane region" description="Helical" evidence="1">
    <location>
        <begin position="818"/>
        <end position="840"/>
    </location>
</feature>
<reference evidence="3 4" key="1">
    <citation type="submission" date="2020-03" db="EMBL/GenBank/DDBJ databases">
        <title>Draft Genome Sequence of Cudoniella acicularis.</title>
        <authorList>
            <person name="Buettner E."/>
            <person name="Kellner H."/>
        </authorList>
    </citation>
    <scope>NUCLEOTIDE SEQUENCE [LARGE SCALE GENOMIC DNA]</scope>
    <source>
        <strain evidence="3 4">DSM 108380</strain>
    </source>
</reference>
<dbReference type="Pfam" id="PF00722">
    <property type="entry name" value="Glyco_hydro_16"/>
    <property type="match status" value="1"/>
</dbReference>
<feature type="transmembrane region" description="Helical" evidence="1">
    <location>
        <begin position="675"/>
        <end position="699"/>
    </location>
</feature>
<organism evidence="3 4">
    <name type="scientific">Cudoniella acicularis</name>
    <dbReference type="NCBI Taxonomy" id="354080"/>
    <lineage>
        <taxon>Eukaryota</taxon>
        <taxon>Fungi</taxon>
        <taxon>Dikarya</taxon>
        <taxon>Ascomycota</taxon>
        <taxon>Pezizomycotina</taxon>
        <taxon>Leotiomycetes</taxon>
        <taxon>Helotiales</taxon>
        <taxon>Tricladiaceae</taxon>
        <taxon>Cudoniella</taxon>
    </lineage>
</organism>
<dbReference type="CDD" id="cd00413">
    <property type="entry name" value="Glyco_hydrolase_16"/>
    <property type="match status" value="1"/>
</dbReference>
<dbReference type="OrthoDB" id="25131at2759"/>
<feature type="transmembrane region" description="Helical" evidence="1">
    <location>
        <begin position="335"/>
        <end position="357"/>
    </location>
</feature>
<dbReference type="SUPFAM" id="SSF49899">
    <property type="entry name" value="Concanavalin A-like lectins/glucanases"/>
    <property type="match status" value="1"/>
</dbReference>
<dbReference type="Proteomes" id="UP000566819">
    <property type="component" value="Unassembled WGS sequence"/>
</dbReference>
<feature type="transmembrane region" description="Helical" evidence="1">
    <location>
        <begin position="527"/>
        <end position="549"/>
    </location>
</feature>
<feature type="transmembrane region" description="Helical" evidence="1">
    <location>
        <begin position="481"/>
        <end position="507"/>
    </location>
</feature>
<dbReference type="PANTHER" id="PTHR38121:SF2">
    <property type="entry name" value="ACYLTRANSFERASE 3 DOMAIN-CONTAINING PROTEIN"/>
    <property type="match status" value="1"/>
</dbReference>
<proteinExistence type="predicted"/>
<feature type="domain" description="GH16" evidence="2">
    <location>
        <begin position="99"/>
        <end position="269"/>
    </location>
</feature>
<dbReference type="AlphaFoldDB" id="A0A8H4RHG0"/>
<gene>
    <name evidence="3" type="ORF">G7Y89_g7955</name>
</gene>
<keyword evidence="4" id="KW-1185">Reference proteome</keyword>
<evidence type="ECO:0000256" key="1">
    <source>
        <dbReference type="SAM" id="Phobius"/>
    </source>
</evidence>
<feature type="transmembrane region" description="Helical" evidence="1">
    <location>
        <begin position="570"/>
        <end position="595"/>
    </location>
</feature>
<evidence type="ECO:0000259" key="2">
    <source>
        <dbReference type="Pfam" id="PF00722"/>
    </source>
</evidence>
<keyword evidence="1" id="KW-0812">Transmembrane</keyword>
<dbReference type="GO" id="GO:0005975">
    <property type="term" value="P:carbohydrate metabolic process"/>
    <property type="evidence" value="ECO:0007669"/>
    <property type="project" value="InterPro"/>
</dbReference>
<evidence type="ECO:0000313" key="3">
    <source>
        <dbReference type="EMBL" id="KAF4630184.1"/>
    </source>
</evidence>
<comment type="caution">
    <text evidence="3">The sequence shown here is derived from an EMBL/GenBank/DDBJ whole genome shotgun (WGS) entry which is preliminary data.</text>
</comment>
<evidence type="ECO:0000313" key="4">
    <source>
        <dbReference type="Proteomes" id="UP000566819"/>
    </source>
</evidence>
<sequence length="916" mass="102517">MPLSRLSYHGGREAHRATVTNTAGTNNTDCSCGYYNPTSGEVFTDSIIVYFNETSDWPDSLVVESFEHKYERNWNALYRQAASGANVQIRNSSSDSSSSLELYVSPPTSNHIVVSGSIRSARQDIQFGSIRAFMRPPQAGIGGSAMSMTMEYNETESITFSAMNTDDPGNARVSTLLHSEFPSPSLGVNFSTLEAYSRANDTPSPWDYNEFRVDWTYSAVKYYIGDLLVRSVSRDEDRALPSTPAPVVLKHWSIGDTYAEQGPPTQISEANVRWVRMFFNSSLMTKEDHLSFDSTCHGSPKCSMNDTTLRGSTSYISEATAAWEEPPEPNFLRLIPAWICAFCIVLTVFLLAHTIILQKLANMSKEPKGSVDYLDQSQLILAASFADSTGHNTGTTTSLSVVTMDGDDPNIRRVNDYSSHNTQDDGSMTAWESTRCNSLLATVTAMEPNEAKDSPTASKPGRKVSAALVTASLQPRKRVDYLAGLVTFCCMAITVQHFGFTFIPALMYPSDGINAHYESEVWANKTIGPFLLNQIFIGIFFTTSCRFLVVRYLESGDLIALAEKITGRAFRLIIPIAVIAMLEYFLIECGAITWLEMLPSITWSSWPYTVAIANFGTYLDGVIELAFLVPNAVPQITFNYCTGILWTIPVQLQGSWTTLLAVIVVYEIKRPWKRFLYYAICISFNWYALNWGSYFWGGLLMADLDITFKYRKWLLSHSLAYYSLMIFYTICVFLSLSQDSFEIWLSYYFNVAELDVHPDILTGLPIQQTPRAGSVEYYVPRLNGLVFSIAAQGIVELSPFIQKVFSSKIILWAFPHVYTIYLIHGFVFWSLGAWLCIMLSGIGLPYWANLLVVGPACYITIILSLPLITPVVEALGISIVKDIWRDAHEQPPKRRATLFPFPRDILANYDVKLESS</sequence>
<name>A0A8H4RHG0_9HELO</name>
<keyword evidence="1" id="KW-0472">Membrane</keyword>
<feature type="transmembrane region" description="Helical" evidence="1">
    <location>
        <begin position="719"/>
        <end position="736"/>
    </location>
</feature>
<protein>
    <recommendedName>
        <fullName evidence="2">GH16 domain-containing protein</fullName>
    </recommendedName>
</protein>
<accession>A0A8H4RHG0</accession>
<keyword evidence="1" id="KW-1133">Transmembrane helix</keyword>
<dbReference type="EMBL" id="JAAMPI010000578">
    <property type="protein sequence ID" value="KAF4630184.1"/>
    <property type="molecule type" value="Genomic_DNA"/>
</dbReference>
<dbReference type="GO" id="GO:0004553">
    <property type="term" value="F:hydrolase activity, hydrolyzing O-glycosyl compounds"/>
    <property type="evidence" value="ECO:0007669"/>
    <property type="project" value="InterPro"/>
</dbReference>